<name>A0A1M7YZ14_9VIBR</name>
<keyword evidence="18" id="KW-1185">Reference proteome</keyword>
<dbReference type="EC" id="4.2.1.17" evidence="4"/>
<accession>A0A1M7YZ14</accession>
<evidence type="ECO:0000313" key="18">
    <source>
        <dbReference type="Proteomes" id="UP000184600"/>
    </source>
</evidence>
<keyword evidence="9" id="KW-0443">Lipid metabolism</keyword>
<evidence type="ECO:0000256" key="6">
    <source>
        <dbReference type="ARBA" id="ARBA00022963"/>
    </source>
</evidence>
<dbReference type="SUPFAM" id="SSF48179">
    <property type="entry name" value="6-phosphogluconate dehydrogenase C-terminal domain-like"/>
    <property type="match status" value="2"/>
</dbReference>
<dbReference type="GO" id="GO:0004300">
    <property type="term" value="F:enoyl-CoA hydratase activity"/>
    <property type="evidence" value="ECO:0007669"/>
    <property type="project" value="UniProtKB-EC"/>
</dbReference>
<evidence type="ECO:0000256" key="2">
    <source>
        <dbReference type="ARBA" id="ARBA00007005"/>
    </source>
</evidence>
<feature type="domain" description="3-hydroxyacyl-CoA dehydrogenase C-terminal" evidence="15">
    <location>
        <begin position="497"/>
        <end position="590"/>
    </location>
</feature>
<keyword evidence="6" id="KW-0442">Lipid degradation</keyword>
<dbReference type="AlphaFoldDB" id="A0A1M7YZ14"/>
<dbReference type="InterPro" id="IPR050136">
    <property type="entry name" value="FA_oxidation_alpha_subunit"/>
</dbReference>
<dbReference type="InterPro" id="IPR008927">
    <property type="entry name" value="6-PGluconate_DH-like_C_sf"/>
</dbReference>
<evidence type="ECO:0000259" key="16">
    <source>
        <dbReference type="Pfam" id="PF02737"/>
    </source>
</evidence>
<dbReference type="Gene3D" id="1.10.1040.50">
    <property type="match status" value="1"/>
</dbReference>
<dbReference type="Gene3D" id="3.40.50.720">
    <property type="entry name" value="NAD(P)-binding Rossmann-like Domain"/>
    <property type="match status" value="1"/>
</dbReference>
<feature type="domain" description="3-hydroxyacyl-CoA dehydrogenase NAD binding" evidence="16">
    <location>
        <begin position="316"/>
        <end position="494"/>
    </location>
</feature>
<dbReference type="STRING" id="1117707.VQ7734_03573"/>
<dbReference type="SUPFAM" id="SSF51735">
    <property type="entry name" value="NAD(P)-binding Rossmann-fold domains"/>
    <property type="match status" value="1"/>
</dbReference>
<keyword evidence="11" id="KW-0456">Lyase</keyword>
<dbReference type="Proteomes" id="UP000184600">
    <property type="component" value="Unassembled WGS sequence"/>
</dbReference>
<dbReference type="InterPro" id="IPR018376">
    <property type="entry name" value="Enoyl-CoA_hyd/isom_CS"/>
</dbReference>
<keyword evidence="8" id="KW-0520">NAD</keyword>
<comment type="similarity">
    <text evidence="2">In the central section; belongs to the 3-hydroxyacyl-CoA dehydrogenase family.</text>
</comment>
<proteinExistence type="inferred from homology"/>
<dbReference type="GO" id="GO:0006635">
    <property type="term" value="P:fatty acid beta-oxidation"/>
    <property type="evidence" value="ECO:0007669"/>
    <property type="project" value="UniProtKB-UniPathway"/>
</dbReference>
<dbReference type="PANTHER" id="PTHR43612:SF3">
    <property type="entry name" value="TRIFUNCTIONAL ENZYME SUBUNIT ALPHA, MITOCHONDRIAL"/>
    <property type="match status" value="1"/>
</dbReference>
<comment type="similarity">
    <text evidence="3">In the N-terminal section; belongs to the enoyl-CoA hydratase/isomerase family.</text>
</comment>
<dbReference type="SUPFAM" id="SSF52096">
    <property type="entry name" value="ClpP/crotonase"/>
    <property type="match status" value="1"/>
</dbReference>
<dbReference type="InterPro" id="IPR006108">
    <property type="entry name" value="3HC_DH_C"/>
</dbReference>
<dbReference type="FunFam" id="3.40.50.720:FF:000009">
    <property type="entry name" value="Fatty oxidation complex, alpha subunit"/>
    <property type="match status" value="1"/>
</dbReference>
<sequence>MNDAAGVPQSGFELTYDEDIAWLAIDIPGESVNILKASFIEELSTVFARLRSQPPASGLVIYSKKPDNFIAGADIGMFDQFHSAQEARQLVQQGQEIFTQLAELPFPVIAAIHGACLGGGLELALACDLRVCSDDPKTCLGLPELQLGILPGLGGTQRLPRLIGLLPALDMMLTSKKLRPKKALKLHLVDACVHQDGLLDVARKMVRVHQAFSFRKKSLLQRLSEFRPVRHLIIRQALAKAQAKARHHYPAVDAVLDVIQLGLDEGMIPGQLQEAQWFGQLVFSPQSCALRAVFFGTNRLKRELKPEKVVPGSLRVAILGGGLMGAGIGCVTVEKARQQVRVKDISHQGVLHAFRYIDQVLRKKLRRRIISPAELRATMARLSGSIDYSGLEKTDIVIEAVFEDLSLKQESVQQTEVSTNPETVFATNTSSLPIHQIAQAAERPENVVGLHYFSPVEKMPLVEIIPHARTSAQTLSRVISLAYAQGKTPIVVKDSAGFYVNRILARYINGALQCLAEGVPVETIDQALVEFGFPVGPMTLLDEVGFDVAMKISPVLIQELGDRFTSPDFLSRLTGHQRKGRKSGQGFYRYNRRGKQPDPTIYPLLNIGQSSHRLEPDEIVMRCLLPMLSEAVQCLEESVIRSAGDGDIGAIFGIGFPPFLGGPFRYIDDIGAEKIAVQMERLSVNDLHQTSQRLKAMAQAGERFDKNFE</sequence>
<dbReference type="InterPro" id="IPR029045">
    <property type="entry name" value="ClpP/crotonase-like_dom_sf"/>
</dbReference>
<gene>
    <name evidence="17" type="primary">fadJ</name>
    <name evidence="17" type="ORF">VQ7734_03573</name>
</gene>
<protein>
    <recommendedName>
        <fullName evidence="4">enoyl-CoA hydratase</fullName>
        <ecNumber evidence="4">4.2.1.17</ecNumber>
    </recommendedName>
</protein>
<evidence type="ECO:0000256" key="14">
    <source>
        <dbReference type="RuleBase" id="RU003707"/>
    </source>
</evidence>
<dbReference type="GO" id="GO:0016509">
    <property type="term" value="F:long-chain (3S)-3-hydroxyacyl-CoA dehydrogenase (NAD+) activity"/>
    <property type="evidence" value="ECO:0007669"/>
    <property type="project" value="TreeGrafter"/>
</dbReference>
<evidence type="ECO:0000256" key="10">
    <source>
        <dbReference type="ARBA" id="ARBA00023235"/>
    </source>
</evidence>
<dbReference type="Pfam" id="PF00725">
    <property type="entry name" value="3HCDH"/>
    <property type="match status" value="1"/>
</dbReference>
<dbReference type="InterPro" id="IPR036291">
    <property type="entry name" value="NAD(P)-bd_dom_sf"/>
</dbReference>
<evidence type="ECO:0000256" key="8">
    <source>
        <dbReference type="ARBA" id="ARBA00023027"/>
    </source>
</evidence>
<evidence type="ECO:0000259" key="15">
    <source>
        <dbReference type="Pfam" id="PF00725"/>
    </source>
</evidence>
<keyword evidence="7" id="KW-0560">Oxidoreductase</keyword>
<organism evidence="17 18">
    <name type="scientific">Vibrio quintilis</name>
    <dbReference type="NCBI Taxonomy" id="1117707"/>
    <lineage>
        <taxon>Bacteria</taxon>
        <taxon>Pseudomonadati</taxon>
        <taxon>Pseudomonadota</taxon>
        <taxon>Gammaproteobacteria</taxon>
        <taxon>Vibrionales</taxon>
        <taxon>Vibrionaceae</taxon>
        <taxon>Vibrio</taxon>
    </lineage>
</organism>
<reference evidence="18" key="1">
    <citation type="submission" date="2016-12" db="EMBL/GenBank/DDBJ databases">
        <authorList>
            <person name="Rodrigo-Torres L."/>
            <person name="Arahal R.D."/>
            <person name="Lucena T."/>
        </authorList>
    </citation>
    <scope>NUCLEOTIDE SEQUENCE [LARGE SCALE GENOMIC DNA]</scope>
</reference>
<evidence type="ECO:0000256" key="13">
    <source>
        <dbReference type="ARBA" id="ARBA00049556"/>
    </source>
</evidence>
<evidence type="ECO:0000256" key="9">
    <source>
        <dbReference type="ARBA" id="ARBA00023098"/>
    </source>
</evidence>
<dbReference type="GO" id="GO:0016853">
    <property type="term" value="F:isomerase activity"/>
    <property type="evidence" value="ECO:0007669"/>
    <property type="project" value="UniProtKB-KW"/>
</dbReference>
<dbReference type="RefSeq" id="WP_073585091.1">
    <property type="nucleotide sequence ID" value="NZ_AP024897.1"/>
</dbReference>
<comment type="catalytic activity">
    <reaction evidence="13">
        <text>a (3S)-3-hydroxyacyl-CoA + NAD(+) = a 3-oxoacyl-CoA + NADH + H(+)</text>
        <dbReference type="Rhea" id="RHEA:22432"/>
        <dbReference type="ChEBI" id="CHEBI:15378"/>
        <dbReference type="ChEBI" id="CHEBI:57318"/>
        <dbReference type="ChEBI" id="CHEBI:57540"/>
        <dbReference type="ChEBI" id="CHEBI:57945"/>
        <dbReference type="ChEBI" id="CHEBI:90726"/>
        <dbReference type="EC" id="1.1.1.35"/>
    </reaction>
</comment>
<evidence type="ECO:0000313" key="17">
    <source>
        <dbReference type="EMBL" id="SHO57803.1"/>
    </source>
</evidence>
<dbReference type="CDD" id="cd06558">
    <property type="entry name" value="crotonase-like"/>
    <property type="match status" value="1"/>
</dbReference>
<keyword evidence="5" id="KW-0276">Fatty acid metabolism</keyword>
<evidence type="ECO:0000256" key="4">
    <source>
        <dbReference type="ARBA" id="ARBA00012076"/>
    </source>
</evidence>
<dbReference type="GO" id="GO:0070403">
    <property type="term" value="F:NAD+ binding"/>
    <property type="evidence" value="ECO:0007669"/>
    <property type="project" value="InterPro"/>
</dbReference>
<dbReference type="Pfam" id="PF02737">
    <property type="entry name" value="3HCDH_N"/>
    <property type="match status" value="1"/>
</dbReference>
<keyword evidence="10" id="KW-0413">Isomerase</keyword>
<evidence type="ECO:0000256" key="11">
    <source>
        <dbReference type="ARBA" id="ARBA00023239"/>
    </source>
</evidence>
<comment type="pathway">
    <text evidence="1">Lipid metabolism; fatty acid beta-oxidation.</text>
</comment>
<dbReference type="EMBL" id="FRFG01000048">
    <property type="protein sequence ID" value="SHO57803.1"/>
    <property type="molecule type" value="Genomic_DNA"/>
</dbReference>
<dbReference type="InterPro" id="IPR001753">
    <property type="entry name" value="Enoyl-CoA_hydra/iso"/>
</dbReference>
<dbReference type="UniPathway" id="UPA00659"/>
<dbReference type="NCBIfam" id="NF008363">
    <property type="entry name" value="PRK11154.1"/>
    <property type="match status" value="1"/>
</dbReference>
<comment type="similarity">
    <text evidence="14">Belongs to the enoyl-CoA hydratase/isomerase family.</text>
</comment>
<dbReference type="FunFam" id="3.90.226.10:FF:000011">
    <property type="entry name" value="Fatty acid oxidation complex subunit alpha"/>
    <property type="match status" value="1"/>
</dbReference>
<evidence type="ECO:0000256" key="5">
    <source>
        <dbReference type="ARBA" id="ARBA00022832"/>
    </source>
</evidence>
<dbReference type="PROSITE" id="PS00166">
    <property type="entry name" value="ENOYL_COA_HYDRATASE"/>
    <property type="match status" value="1"/>
</dbReference>
<evidence type="ECO:0000256" key="12">
    <source>
        <dbReference type="ARBA" id="ARBA00023268"/>
    </source>
</evidence>
<evidence type="ECO:0000256" key="7">
    <source>
        <dbReference type="ARBA" id="ARBA00023002"/>
    </source>
</evidence>
<dbReference type="InterPro" id="IPR006176">
    <property type="entry name" value="3-OHacyl-CoA_DH_NAD-bd"/>
</dbReference>
<keyword evidence="12" id="KW-0511">Multifunctional enzyme</keyword>
<dbReference type="Gene3D" id="3.90.226.10">
    <property type="entry name" value="2-enoyl-CoA Hydratase, Chain A, domain 1"/>
    <property type="match status" value="1"/>
</dbReference>
<dbReference type="OrthoDB" id="5389341at2"/>
<evidence type="ECO:0000256" key="1">
    <source>
        <dbReference type="ARBA" id="ARBA00005005"/>
    </source>
</evidence>
<dbReference type="Pfam" id="PF00378">
    <property type="entry name" value="ECH_1"/>
    <property type="match status" value="1"/>
</dbReference>
<evidence type="ECO:0000256" key="3">
    <source>
        <dbReference type="ARBA" id="ARBA00008750"/>
    </source>
</evidence>
<dbReference type="PANTHER" id="PTHR43612">
    <property type="entry name" value="TRIFUNCTIONAL ENZYME SUBUNIT ALPHA"/>
    <property type="match status" value="1"/>
</dbReference>